<evidence type="ECO:0000256" key="1">
    <source>
        <dbReference type="SAM" id="MobiDB-lite"/>
    </source>
</evidence>
<gene>
    <name evidence="4" type="ORF">HSB1_38730</name>
</gene>
<evidence type="ECO:0000259" key="2">
    <source>
        <dbReference type="Pfam" id="PF09851"/>
    </source>
</evidence>
<dbReference type="eggNOG" id="arCOG06115">
    <property type="taxonomic scope" value="Archaea"/>
</dbReference>
<protein>
    <recommendedName>
        <fullName evidence="6">YokE-like PH domain-containing protein</fullName>
    </recommendedName>
</protein>
<dbReference type="InterPro" id="IPR018649">
    <property type="entry name" value="SHOCT"/>
</dbReference>
<reference evidence="4 5" key="1">
    <citation type="journal article" date="2012" name="J. Bacteriol.">
        <title>Draft Genome Sequence of the Extremely Halophilic Archaeon Halogranum salarium B-1T.</title>
        <authorList>
            <person name="Kim K.K."/>
            <person name="Lee K.C."/>
            <person name="Lee J.S."/>
        </authorList>
    </citation>
    <scope>NUCLEOTIDE SEQUENCE [LARGE SCALE GENOMIC DNA]</scope>
    <source>
        <strain evidence="4 5">B-1</strain>
    </source>
</reference>
<dbReference type="EMBL" id="ALJD01000010">
    <property type="protein sequence ID" value="EJN57788.1"/>
    <property type="molecule type" value="Genomic_DNA"/>
</dbReference>
<organism evidence="4 5">
    <name type="scientific">Halogranum salarium B-1</name>
    <dbReference type="NCBI Taxonomy" id="1210908"/>
    <lineage>
        <taxon>Archaea</taxon>
        <taxon>Methanobacteriati</taxon>
        <taxon>Methanobacteriota</taxon>
        <taxon>Stenosarchaea group</taxon>
        <taxon>Halobacteria</taxon>
        <taxon>Halobacteriales</taxon>
        <taxon>Haloferacaceae</taxon>
    </lineage>
</organism>
<evidence type="ECO:0000313" key="4">
    <source>
        <dbReference type="EMBL" id="EJN57788.1"/>
    </source>
</evidence>
<feature type="compositionally biased region" description="Basic and acidic residues" evidence="1">
    <location>
        <begin position="171"/>
        <end position="180"/>
    </location>
</feature>
<proteinExistence type="predicted"/>
<sequence length="202" mass="22919">MGLFDRQSEEDIILENADLDCEPQNEFVSKKRVQKIDKYLEPGEKIHFLATDAGGQLKIDGEKRDNVMNVLTVVTDRRVLFKTGKVIGGSQISIDYKDISSVEVSFGLVQKRLNLETDSKVFGIGVGQIEKDEVQDMAQFIRQKMREDSRSDRVPEANQAVGGTEDEDDPLDKLERLGELRDRGVVTEEEFQEKKQSLLNQI</sequence>
<dbReference type="Proteomes" id="UP000007813">
    <property type="component" value="Unassembled WGS sequence"/>
</dbReference>
<feature type="compositionally biased region" description="Basic and acidic residues" evidence="1">
    <location>
        <begin position="145"/>
        <end position="155"/>
    </location>
</feature>
<evidence type="ECO:0000259" key="3">
    <source>
        <dbReference type="Pfam" id="PF14470"/>
    </source>
</evidence>
<dbReference type="InterPro" id="IPR039519">
    <property type="entry name" value="YokE-like_PH"/>
</dbReference>
<dbReference type="RefSeq" id="WP_009377020.1">
    <property type="nucleotide sequence ID" value="NZ_ALJD01000010.1"/>
</dbReference>
<feature type="domain" description="YokE-like PH" evidence="3">
    <location>
        <begin position="40"/>
        <end position="142"/>
    </location>
</feature>
<comment type="caution">
    <text evidence="4">The sequence shown here is derived from an EMBL/GenBank/DDBJ whole genome shotgun (WGS) entry which is preliminary data.</text>
</comment>
<evidence type="ECO:0000313" key="5">
    <source>
        <dbReference type="Proteomes" id="UP000007813"/>
    </source>
</evidence>
<dbReference type="OrthoDB" id="233366at2157"/>
<name>J2ZXP3_9EURY</name>
<evidence type="ECO:0008006" key="6">
    <source>
        <dbReference type="Google" id="ProtNLM"/>
    </source>
</evidence>
<dbReference type="AlphaFoldDB" id="J2ZXP3"/>
<feature type="region of interest" description="Disordered" evidence="1">
    <location>
        <begin position="145"/>
        <end position="180"/>
    </location>
</feature>
<dbReference type="Pfam" id="PF09851">
    <property type="entry name" value="SHOCT"/>
    <property type="match status" value="1"/>
</dbReference>
<dbReference type="Pfam" id="PF14470">
    <property type="entry name" value="bPH_3"/>
    <property type="match status" value="1"/>
</dbReference>
<feature type="domain" description="SHOCT" evidence="2">
    <location>
        <begin position="172"/>
        <end position="199"/>
    </location>
</feature>
<accession>J2ZXP3</accession>